<keyword evidence="5" id="KW-0560">Oxidoreductase</keyword>
<dbReference type="SUPFAM" id="SSF53213">
    <property type="entry name" value="LigB-like"/>
    <property type="match status" value="1"/>
</dbReference>
<evidence type="ECO:0000256" key="3">
    <source>
        <dbReference type="ARBA" id="ARBA00022723"/>
    </source>
</evidence>
<dbReference type="Pfam" id="PF02900">
    <property type="entry name" value="LigB"/>
    <property type="match status" value="1"/>
</dbReference>
<evidence type="ECO:0000256" key="2">
    <source>
        <dbReference type="ARBA" id="ARBA00007581"/>
    </source>
</evidence>
<organism evidence="7 8">
    <name type="scientific">Sphingomonas glacialis</name>
    <dbReference type="NCBI Taxonomy" id="658225"/>
    <lineage>
        <taxon>Bacteria</taxon>
        <taxon>Pseudomonadati</taxon>
        <taxon>Pseudomonadota</taxon>
        <taxon>Alphaproteobacteria</taxon>
        <taxon>Sphingomonadales</taxon>
        <taxon>Sphingomonadaceae</taxon>
        <taxon>Sphingomonas</taxon>
    </lineage>
</organism>
<evidence type="ECO:0000313" key="8">
    <source>
        <dbReference type="Proteomes" id="UP000652430"/>
    </source>
</evidence>
<dbReference type="GO" id="GO:0051213">
    <property type="term" value="F:dioxygenase activity"/>
    <property type="evidence" value="ECO:0007669"/>
    <property type="project" value="UniProtKB-KW"/>
</dbReference>
<evidence type="ECO:0000256" key="5">
    <source>
        <dbReference type="ARBA" id="ARBA00023002"/>
    </source>
</evidence>
<dbReference type="PANTHER" id="PTHR30096">
    <property type="entry name" value="4,5-DOPA DIOXYGENASE EXTRADIOL-LIKE PROTEIN"/>
    <property type="match status" value="1"/>
</dbReference>
<sequence length="300" mass="31750">MPARDRPGKHAANTAKRAVSGCAIVGAAPAPDIAGMKLPTLFIPHGGGPCFFMDPAGGLPDPMWRPMQAYLAGLIASLPERPRAILLVSGHWETPELAINTGDGHPLDYDYFGFPPHTYRLDWPSHGDPALAQRVSALLADAGIAHHGEERGWDHGVFIPMMVAVPDADIPLVQLSLRADLDPAGHIAIGRALAPLRDEGVLIVGSGMSFHNLRARGPQVTPIAAAWDVALTAAVTDPDPVARAARVAAWNTLPNARFAHPEAEHLLPLMVALGAGGEDAAICDYRDVVMGWAVSGYRFG</sequence>
<dbReference type="PANTHER" id="PTHR30096:SF0">
    <property type="entry name" value="4,5-DOPA DIOXYGENASE EXTRADIOL-LIKE PROTEIN"/>
    <property type="match status" value="1"/>
</dbReference>
<dbReference type="InterPro" id="IPR004183">
    <property type="entry name" value="Xdiol_dOase_suB"/>
</dbReference>
<feature type="domain" description="Extradiol ring-cleavage dioxygenase class III enzyme subunit B" evidence="6">
    <location>
        <begin position="41"/>
        <end position="279"/>
    </location>
</feature>
<keyword evidence="7" id="KW-0223">Dioxygenase</keyword>
<accession>A0ABQ3LBA6</accession>
<evidence type="ECO:0000313" key="7">
    <source>
        <dbReference type="EMBL" id="GHH10841.1"/>
    </source>
</evidence>
<evidence type="ECO:0000259" key="6">
    <source>
        <dbReference type="Pfam" id="PF02900"/>
    </source>
</evidence>
<dbReference type="Proteomes" id="UP000652430">
    <property type="component" value="Unassembled WGS sequence"/>
</dbReference>
<protein>
    <submittedName>
        <fullName evidence="7">Dioxygenase</fullName>
    </submittedName>
</protein>
<comment type="caution">
    <text evidence="7">The sequence shown here is derived from an EMBL/GenBank/DDBJ whole genome shotgun (WGS) entry which is preliminary data.</text>
</comment>
<dbReference type="CDD" id="cd07363">
    <property type="entry name" value="45_DOPA_Dioxygenase"/>
    <property type="match status" value="1"/>
</dbReference>
<name>A0ABQ3LBA6_9SPHN</name>
<comment type="similarity">
    <text evidence="2">Belongs to the DODA-type extradiol aromatic ring-opening dioxygenase family.</text>
</comment>
<evidence type="ECO:0000256" key="1">
    <source>
        <dbReference type="ARBA" id="ARBA00001947"/>
    </source>
</evidence>
<dbReference type="EMBL" id="BNAQ01000001">
    <property type="protein sequence ID" value="GHH10841.1"/>
    <property type="molecule type" value="Genomic_DNA"/>
</dbReference>
<comment type="cofactor">
    <cofactor evidence="1">
        <name>Zn(2+)</name>
        <dbReference type="ChEBI" id="CHEBI:29105"/>
    </cofactor>
</comment>
<reference evidence="8" key="1">
    <citation type="journal article" date="2019" name="Int. J. Syst. Evol. Microbiol.">
        <title>The Global Catalogue of Microorganisms (GCM) 10K type strain sequencing project: providing services to taxonomists for standard genome sequencing and annotation.</title>
        <authorList>
            <consortium name="The Broad Institute Genomics Platform"/>
            <consortium name="The Broad Institute Genome Sequencing Center for Infectious Disease"/>
            <person name="Wu L."/>
            <person name="Ma J."/>
        </authorList>
    </citation>
    <scope>NUCLEOTIDE SEQUENCE [LARGE SCALE GENOMIC DNA]</scope>
    <source>
        <strain evidence="8">CGMCC 1.8957</strain>
    </source>
</reference>
<proteinExistence type="inferred from homology"/>
<gene>
    <name evidence="7" type="ORF">GCM10008023_09160</name>
</gene>
<keyword evidence="3" id="KW-0479">Metal-binding</keyword>
<keyword evidence="8" id="KW-1185">Reference proteome</keyword>
<keyword evidence="4" id="KW-0862">Zinc</keyword>
<dbReference type="Gene3D" id="3.40.830.10">
    <property type="entry name" value="LigB-like"/>
    <property type="match status" value="1"/>
</dbReference>
<dbReference type="InterPro" id="IPR014436">
    <property type="entry name" value="Extradiol_dOase_DODA"/>
</dbReference>
<evidence type="ECO:0000256" key="4">
    <source>
        <dbReference type="ARBA" id="ARBA00022833"/>
    </source>
</evidence>
<dbReference type="PIRSF" id="PIRSF006157">
    <property type="entry name" value="Doxgns_DODA"/>
    <property type="match status" value="1"/>
</dbReference>